<dbReference type="PROSITE" id="PS00463">
    <property type="entry name" value="ZN2_CY6_FUNGAL_1"/>
    <property type="match status" value="1"/>
</dbReference>
<dbReference type="Gene3D" id="4.10.240.10">
    <property type="entry name" value="Zn(2)-C6 fungal-type DNA-binding domain"/>
    <property type="match status" value="1"/>
</dbReference>
<feature type="compositionally biased region" description="Low complexity" evidence="3">
    <location>
        <begin position="929"/>
        <end position="957"/>
    </location>
</feature>
<feature type="region of interest" description="Disordered" evidence="3">
    <location>
        <begin position="914"/>
        <end position="967"/>
    </location>
</feature>
<dbReference type="AlphaFoldDB" id="A0AAW0Z691"/>
<dbReference type="PROSITE" id="PS50048">
    <property type="entry name" value="ZN2_CY6_FUNGAL_2"/>
    <property type="match status" value="1"/>
</dbReference>
<feature type="region of interest" description="Disordered" evidence="3">
    <location>
        <begin position="764"/>
        <end position="857"/>
    </location>
</feature>
<protein>
    <recommendedName>
        <fullName evidence="4">Zn(2)-C6 fungal-type domain-containing protein</fullName>
    </recommendedName>
</protein>
<dbReference type="Pfam" id="PF04082">
    <property type="entry name" value="Fungal_trans"/>
    <property type="match status" value="1"/>
</dbReference>
<dbReference type="SMART" id="SM00066">
    <property type="entry name" value="GAL4"/>
    <property type="match status" value="1"/>
</dbReference>
<accession>A0AAW0Z691</accession>
<dbReference type="Pfam" id="PF00172">
    <property type="entry name" value="Zn_clus"/>
    <property type="match status" value="1"/>
</dbReference>
<evidence type="ECO:0000256" key="3">
    <source>
        <dbReference type="SAM" id="MobiDB-lite"/>
    </source>
</evidence>
<feature type="compositionally biased region" description="Basic and acidic residues" evidence="3">
    <location>
        <begin position="790"/>
        <end position="805"/>
    </location>
</feature>
<dbReference type="InterPro" id="IPR001138">
    <property type="entry name" value="Zn2Cys6_DnaBD"/>
</dbReference>
<evidence type="ECO:0000256" key="1">
    <source>
        <dbReference type="ARBA" id="ARBA00022723"/>
    </source>
</evidence>
<keyword evidence="2" id="KW-0539">Nucleus</keyword>
<dbReference type="GO" id="GO:0003677">
    <property type="term" value="F:DNA binding"/>
    <property type="evidence" value="ECO:0007669"/>
    <property type="project" value="InterPro"/>
</dbReference>
<dbReference type="GeneID" id="92177567"/>
<name>A0AAW0Z691_9TREE</name>
<reference evidence="5 6" key="1">
    <citation type="journal article" date="2024" name="bioRxiv">
        <title>Comparative genomics of Cryptococcus and Kwoniella reveals pathogenesis evolution and contrasting karyotype dynamics via intercentromeric recombination or chromosome fusion.</title>
        <authorList>
            <person name="Coelho M.A."/>
            <person name="David-Palma M."/>
            <person name="Shea T."/>
            <person name="Bowers K."/>
            <person name="McGinley-Smith S."/>
            <person name="Mohammad A.W."/>
            <person name="Gnirke A."/>
            <person name="Yurkov A.M."/>
            <person name="Nowrousian M."/>
            <person name="Sun S."/>
            <person name="Cuomo C.A."/>
            <person name="Heitman J."/>
        </authorList>
    </citation>
    <scope>NUCLEOTIDE SEQUENCE [LARGE SCALE GENOMIC DNA]</scope>
    <source>
        <strain evidence="5 6">CBS 13917</strain>
    </source>
</reference>
<organism evidence="5 6">
    <name type="scientific">Kwoniella newhampshirensis</name>
    <dbReference type="NCBI Taxonomy" id="1651941"/>
    <lineage>
        <taxon>Eukaryota</taxon>
        <taxon>Fungi</taxon>
        <taxon>Dikarya</taxon>
        <taxon>Basidiomycota</taxon>
        <taxon>Agaricomycotina</taxon>
        <taxon>Tremellomycetes</taxon>
        <taxon>Tremellales</taxon>
        <taxon>Cryptococcaceae</taxon>
        <taxon>Kwoniella</taxon>
    </lineage>
</organism>
<gene>
    <name evidence="5" type="ORF">IAR55_000307</name>
</gene>
<dbReference type="SMART" id="SM00906">
    <property type="entry name" value="Fungal_trans"/>
    <property type="match status" value="1"/>
</dbReference>
<dbReference type="KEGG" id="kne:92177567"/>
<keyword evidence="6" id="KW-1185">Reference proteome</keyword>
<keyword evidence="1" id="KW-0479">Metal-binding</keyword>
<dbReference type="RefSeq" id="XP_066805985.1">
    <property type="nucleotide sequence ID" value="XM_066943443.1"/>
</dbReference>
<dbReference type="PANTHER" id="PTHR46910:SF38">
    <property type="entry name" value="ZN(2)-C6 FUNGAL-TYPE DOMAIN-CONTAINING PROTEIN"/>
    <property type="match status" value="1"/>
</dbReference>
<sequence>MAEAEAKRRKIQRACDVCRRKKIKCDGPMNSLSTSKCAHCQEYNLDCTYVEAAKRRGPPKGYLDTLEQRCGRLERMLQQLNPSIVLNEYVGPPPNRDDFDLTSYREVLRSLQIPAYPAVKPLAPNILAHHSTVVSPSTTPATIVAEETPSPSLKVLGAAPWRAYEKDPSRPPEPDDTDQEAAMHLSLATTMTKLDVRDAHWRYHGKASGAHLMRTFHELKYEDPNSTRFVDGINTNKRPAYWQVPEWEVVIANEGLHPLDWSIWPDPGLDIELIDAYFDHVNLHLPLLNRIWFKRQYNSRLWKNNHGFARVCLMVFANGARFVDDPRILWPTDLSMTPEGSERLKTDKDGTLRYSAGWHFVRALLRMGRSIMHGPNLYEFQTQVLVCQFLQGSAIPHLMWILSGIGLRSAQELGIHVRATLMHADPIERALYNRAFWCLYHIDRVNCAAIGRSVAIQDTDFDADYPIDVDDEYWDTGDPQRDFKRPEGAGVSLIAAFTQMLKLDHIIGAALRTIYAINKLPEHGADVAAQRAVVVELDSALNSWADNVPDELRWDPTRADYRIFRQSAVLYAHYYYCQILVHRPFIPTPRNKNSAGLPSLAICANAARSICNILDASLRRGRQQGDLPGRALNVTFMLPAWIASIVLLINIYSGKQTPRERERSMADIRRCIAAMKEMEMTWRQAGKMTDMMAELTREPEMPKPGHVSHGEKRCFEDDGEKQGASGSRKDAFLICGDGRAPPLPSLTAVDGVSSQSPDLGIQRQEEQSFRLHSSESPLSSYPPHQQFHPQETKDSSLAARDRIDHSSNSPSVSGYAHVNQTQSQPTYPTSFASMVDSTSNPSQHQQPNLQVPSYPPQLLDSFFDPISFESQMMDLGTTTFGSQENAVENDLWTQLFSDYTGQDVTGNWIMGDAWQQDFPGQQPQPPQIQPQYQQQNQNHQQQQQSFEQDQQSQQQQQYSWDSSAMRR</sequence>
<dbReference type="Proteomes" id="UP001388673">
    <property type="component" value="Unassembled WGS sequence"/>
</dbReference>
<evidence type="ECO:0000259" key="4">
    <source>
        <dbReference type="PROSITE" id="PS50048"/>
    </source>
</evidence>
<dbReference type="InterPro" id="IPR007219">
    <property type="entry name" value="XnlR_reg_dom"/>
</dbReference>
<dbReference type="GO" id="GO:0008270">
    <property type="term" value="F:zinc ion binding"/>
    <property type="evidence" value="ECO:0007669"/>
    <property type="project" value="InterPro"/>
</dbReference>
<dbReference type="CDD" id="cd12148">
    <property type="entry name" value="fungal_TF_MHR"/>
    <property type="match status" value="1"/>
</dbReference>
<dbReference type="GO" id="GO:0000981">
    <property type="term" value="F:DNA-binding transcription factor activity, RNA polymerase II-specific"/>
    <property type="evidence" value="ECO:0007669"/>
    <property type="project" value="InterPro"/>
</dbReference>
<dbReference type="InterPro" id="IPR050987">
    <property type="entry name" value="AtrR-like"/>
</dbReference>
<evidence type="ECO:0000256" key="2">
    <source>
        <dbReference type="ARBA" id="ARBA00023242"/>
    </source>
</evidence>
<dbReference type="GO" id="GO:0006351">
    <property type="term" value="P:DNA-templated transcription"/>
    <property type="evidence" value="ECO:0007669"/>
    <property type="project" value="InterPro"/>
</dbReference>
<feature type="compositionally biased region" description="Polar residues" evidence="3">
    <location>
        <begin position="806"/>
        <end position="851"/>
    </location>
</feature>
<dbReference type="SUPFAM" id="SSF57701">
    <property type="entry name" value="Zn2/Cys6 DNA-binding domain"/>
    <property type="match status" value="1"/>
</dbReference>
<feature type="compositionally biased region" description="Polar residues" evidence="3">
    <location>
        <begin position="958"/>
        <end position="967"/>
    </location>
</feature>
<evidence type="ECO:0000313" key="5">
    <source>
        <dbReference type="EMBL" id="KAK8869739.1"/>
    </source>
</evidence>
<comment type="caution">
    <text evidence="5">The sequence shown here is derived from an EMBL/GenBank/DDBJ whole genome shotgun (WGS) entry which is preliminary data.</text>
</comment>
<dbReference type="CDD" id="cd00067">
    <property type="entry name" value="GAL4"/>
    <property type="match status" value="1"/>
</dbReference>
<feature type="compositionally biased region" description="Basic and acidic residues" evidence="3">
    <location>
        <begin position="764"/>
        <end position="773"/>
    </location>
</feature>
<evidence type="ECO:0000313" key="6">
    <source>
        <dbReference type="Proteomes" id="UP001388673"/>
    </source>
</evidence>
<feature type="compositionally biased region" description="Polar residues" evidence="3">
    <location>
        <begin position="774"/>
        <end position="789"/>
    </location>
</feature>
<dbReference type="EMBL" id="JBCAWK010000001">
    <property type="protein sequence ID" value="KAK8869739.1"/>
    <property type="molecule type" value="Genomic_DNA"/>
</dbReference>
<feature type="region of interest" description="Disordered" evidence="3">
    <location>
        <begin position="699"/>
        <end position="726"/>
    </location>
</feature>
<feature type="domain" description="Zn(2)-C6 fungal-type" evidence="4">
    <location>
        <begin position="14"/>
        <end position="49"/>
    </location>
</feature>
<dbReference type="PANTHER" id="PTHR46910">
    <property type="entry name" value="TRANSCRIPTION FACTOR PDR1"/>
    <property type="match status" value="1"/>
</dbReference>
<proteinExistence type="predicted"/>
<dbReference type="InterPro" id="IPR036864">
    <property type="entry name" value="Zn2-C6_fun-type_DNA-bd_sf"/>
</dbReference>
<feature type="compositionally biased region" description="Basic and acidic residues" evidence="3">
    <location>
        <begin position="699"/>
        <end position="716"/>
    </location>
</feature>